<dbReference type="CDD" id="cd00090">
    <property type="entry name" value="HTH_ARSR"/>
    <property type="match status" value="1"/>
</dbReference>
<evidence type="ECO:0000256" key="2">
    <source>
        <dbReference type="ARBA" id="ARBA00023125"/>
    </source>
</evidence>
<name>A0A839K269_9FIRM</name>
<dbReference type="Pfam" id="PF01638">
    <property type="entry name" value="HxlR"/>
    <property type="match status" value="1"/>
</dbReference>
<dbReference type="RefSeq" id="WP_228353491.1">
    <property type="nucleotide sequence ID" value="NZ_JACEGA010000001.1"/>
</dbReference>
<dbReference type="SUPFAM" id="SSF46785">
    <property type="entry name" value="Winged helix' DNA-binding domain"/>
    <property type="match status" value="1"/>
</dbReference>
<evidence type="ECO:0000256" key="1">
    <source>
        <dbReference type="ARBA" id="ARBA00023015"/>
    </source>
</evidence>
<dbReference type="AlphaFoldDB" id="A0A839K269"/>
<dbReference type="Gene3D" id="1.10.10.10">
    <property type="entry name" value="Winged helix-like DNA-binding domain superfamily/Winged helix DNA-binding domain"/>
    <property type="match status" value="1"/>
</dbReference>
<keyword evidence="2" id="KW-0238">DNA-binding</keyword>
<keyword evidence="6" id="KW-1185">Reference proteome</keyword>
<dbReference type="InterPro" id="IPR011991">
    <property type="entry name" value="ArsR-like_HTH"/>
</dbReference>
<dbReference type="InterPro" id="IPR036388">
    <property type="entry name" value="WH-like_DNA-bd_sf"/>
</dbReference>
<evidence type="ECO:0000259" key="4">
    <source>
        <dbReference type="PROSITE" id="PS51118"/>
    </source>
</evidence>
<protein>
    <submittedName>
        <fullName evidence="5">Helix-turn-helix transcriptional regulator</fullName>
    </submittedName>
</protein>
<evidence type="ECO:0000313" key="5">
    <source>
        <dbReference type="EMBL" id="MBB2183874.1"/>
    </source>
</evidence>
<feature type="domain" description="HTH hxlR-type" evidence="4">
    <location>
        <begin position="10"/>
        <end position="115"/>
    </location>
</feature>
<dbReference type="PANTHER" id="PTHR33204:SF29">
    <property type="entry name" value="TRANSCRIPTIONAL REGULATOR"/>
    <property type="match status" value="1"/>
</dbReference>
<keyword evidence="3" id="KW-0804">Transcription</keyword>
<dbReference type="PANTHER" id="PTHR33204">
    <property type="entry name" value="TRANSCRIPTIONAL REGULATOR, MARR FAMILY"/>
    <property type="match status" value="1"/>
</dbReference>
<dbReference type="PROSITE" id="PS51118">
    <property type="entry name" value="HTH_HXLR"/>
    <property type="match status" value="1"/>
</dbReference>
<organism evidence="5 6">
    <name type="scientific">Variimorphobacter saccharofermentans</name>
    <dbReference type="NCBI Taxonomy" id="2755051"/>
    <lineage>
        <taxon>Bacteria</taxon>
        <taxon>Bacillati</taxon>
        <taxon>Bacillota</taxon>
        <taxon>Clostridia</taxon>
        <taxon>Lachnospirales</taxon>
        <taxon>Lachnospiraceae</taxon>
        <taxon>Variimorphobacter</taxon>
    </lineage>
</organism>
<gene>
    <name evidence="5" type="ORF">H0486_13425</name>
</gene>
<proteinExistence type="predicted"/>
<dbReference type="InterPro" id="IPR036390">
    <property type="entry name" value="WH_DNA-bd_sf"/>
</dbReference>
<comment type="caution">
    <text evidence="5">The sequence shown here is derived from an EMBL/GenBank/DDBJ whole genome shotgun (WGS) entry which is preliminary data.</text>
</comment>
<evidence type="ECO:0000313" key="6">
    <source>
        <dbReference type="Proteomes" id="UP000574276"/>
    </source>
</evidence>
<evidence type="ECO:0000256" key="3">
    <source>
        <dbReference type="ARBA" id="ARBA00023163"/>
    </source>
</evidence>
<accession>A0A839K269</accession>
<dbReference type="Proteomes" id="UP000574276">
    <property type="component" value="Unassembled WGS sequence"/>
</dbReference>
<dbReference type="InterPro" id="IPR002577">
    <property type="entry name" value="HTH_HxlR"/>
</dbReference>
<dbReference type="EMBL" id="JACEGA010000001">
    <property type="protein sequence ID" value="MBB2183874.1"/>
    <property type="molecule type" value="Genomic_DNA"/>
</dbReference>
<reference evidence="5 6" key="1">
    <citation type="submission" date="2020-07" db="EMBL/GenBank/DDBJ databases">
        <title>Characterization and genome sequencing of isolate MD1, a novel member within the family Lachnospiraceae.</title>
        <authorList>
            <person name="Rettenmaier R."/>
            <person name="Di Bello L."/>
            <person name="Zinser C."/>
            <person name="Scheitz K."/>
            <person name="Liebl W."/>
            <person name="Zverlov V."/>
        </authorList>
    </citation>
    <scope>NUCLEOTIDE SEQUENCE [LARGE SCALE GENOMIC DNA]</scope>
    <source>
        <strain evidence="5 6">MD1</strain>
    </source>
</reference>
<sequence length="118" mass="13679">MVTNARCSFCPYEQCTTVSTIQKILGGKWKIIILWYIANSEVIRFGELSRLLGDITQSTLTKQLRELEADGFIFRHVYQEVPPKVEYSLTDLGKSFVPILEHMRIWGDQNLKSNRQLN</sequence>
<dbReference type="GO" id="GO:0003677">
    <property type="term" value="F:DNA binding"/>
    <property type="evidence" value="ECO:0007669"/>
    <property type="project" value="UniProtKB-KW"/>
</dbReference>
<keyword evidence="1" id="KW-0805">Transcription regulation</keyword>